<sequence length="112" mass="12881">MNNLYYLRSNDELKALIKDETTLIIVDFFAMWCSPCRMIAPKFEELSKKYPAIFVKIDVDEFKVNKSETIETALQYDIEAVPTYVAIKGGQIVDVIVGASIENVEDIIKRWI</sequence>
<dbReference type="InterPro" id="IPR036249">
    <property type="entry name" value="Thioredoxin-like_sf"/>
</dbReference>
<accession>C1LIS8</accession>
<organism evidence="6">
    <name type="scientific">Schistosoma japonicum</name>
    <name type="common">Blood fluke</name>
    <dbReference type="NCBI Taxonomy" id="6182"/>
    <lineage>
        <taxon>Eukaryota</taxon>
        <taxon>Metazoa</taxon>
        <taxon>Spiralia</taxon>
        <taxon>Lophotrochozoa</taxon>
        <taxon>Platyhelminthes</taxon>
        <taxon>Trematoda</taxon>
        <taxon>Digenea</taxon>
        <taxon>Strigeidida</taxon>
        <taxon>Schistosomatoidea</taxon>
        <taxon>Schistosomatidae</taxon>
        <taxon>Schistosoma</taxon>
    </lineage>
</organism>
<feature type="site" description="Contributes to redox potential value" evidence="3">
    <location>
        <position position="35"/>
    </location>
</feature>
<evidence type="ECO:0000256" key="3">
    <source>
        <dbReference type="PIRSR" id="PIRSR000077-1"/>
    </source>
</evidence>
<comment type="similarity">
    <text evidence="2">Belongs to the thioredoxin family.</text>
</comment>
<dbReference type="PROSITE" id="PS51352">
    <property type="entry name" value="THIOREDOXIN_2"/>
    <property type="match status" value="1"/>
</dbReference>
<dbReference type="InterPro" id="IPR013766">
    <property type="entry name" value="Thioredoxin_domain"/>
</dbReference>
<evidence type="ECO:0000313" key="6">
    <source>
        <dbReference type="EMBL" id="CAX74606.1"/>
    </source>
</evidence>
<feature type="site" description="Deprotonates C-terminal active site Cys" evidence="3">
    <location>
        <position position="27"/>
    </location>
</feature>
<proteinExistence type="evidence at transcript level"/>
<feature type="disulfide bond" description="Redox-active" evidence="4">
    <location>
        <begin position="33"/>
        <end position="36"/>
    </location>
</feature>
<dbReference type="PANTHER" id="PTHR46115">
    <property type="entry name" value="THIOREDOXIN-LIKE PROTEIN 1"/>
    <property type="match status" value="1"/>
</dbReference>
<dbReference type="PIRSF" id="PIRSF000077">
    <property type="entry name" value="Thioredoxin"/>
    <property type="match status" value="1"/>
</dbReference>
<feature type="active site" description="Nucleophile" evidence="3">
    <location>
        <position position="36"/>
    </location>
</feature>
<feature type="site" description="Contributes to redox potential value" evidence="3">
    <location>
        <position position="34"/>
    </location>
</feature>
<dbReference type="PRINTS" id="PR00421">
    <property type="entry name" value="THIOREDOXIN"/>
</dbReference>
<dbReference type="EMBL" id="FN318878">
    <property type="protein sequence ID" value="CAX74606.1"/>
    <property type="molecule type" value="mRNA"/>
</dbReference>
<keyword evidence="1 4" id="KW-1015">Disulfide bond</keyword>
<evidence type="ECO:0000256" key="2">
    <source>
        <dbReference type="PIRNR" id="PIRNR000077"/>
    </source>
</evidence>
<evidence type="ECO:0000259" key="5">
    <source>
        <dbReference type="PROSITE" id="PS51352"/>
    </source>
</evidence>
<reference evidence="6" key="1">
    <citation type="journal article" date="2009" name="Nature">
        <title>The Schistosoma japonicum genome reveals features of host-parasite interplay.</title>
        <authorList>
            <person name="Liu F."/>
            <person name="Zhou Y."/>
            <person name="Wang Z.Q."/>
            <person name="Lu G."/>
            <person name="Zheng H."/>
            <person name="Brindley P.J."/>
            <person name="McManus D.P."/>
            <person name="Blair D."/>
            <person name="Zhang Q.H."/>
            <person name="Zhong Y."/>
            <person name="Wang S."/>
            <person name="Han Z.G."/>
            <person name="Chen Z."/>
        </authorList>
    </citation>
    <scope>NUCLEOTIDE SEQUENCE</scope>
    <source>
        <strain evidence="6">Anhui</strain>
    </source>
</reference>
<dbReference type="AlphaFoldDB" id="C1LIS8"/>
<protein>
    <recommendedName>
        <fullName evidence="2">Thioredoxin</fullName>
    </recommendedName>
</protein>
<dbReference type="CDD" id="cd02947">
    <property type="entry name" value="TRX_family"/>
    <property type="match status" value="1"/>
</dbReference>
<reference evidence="6" key="2">
    <citation type="submission" date="2009-03" db="EMBL/GenBank/DDBJ databases">
        <authorList>
            <person name="Gang L."/>
        </authorList>
    </citation>
    <scope>NUCLEOTIDE SEQUENCE</scope>
    <source>
        <strain evidence="6">Anhui</strain>
    </source>
</reference>
<keyword evidence="6" id="KW-0413">Isomerase</keyword>
<dbReference type="SUPFAM" id="SSF52833">
    <property type="entry name" value="Thioredoxin-like"/>
    <property type="match status" value="1"/>
</dbReference>
<dbReference type="Pfam" id="PF00085">
    <property type="entry name" value="Thioredoxin"/>
    <property type="match status" value="1"/>
</dbReference>
<evidence type="ECO:0000256" key="4">
    <source>
        <dbReference type="PIRSR" id="PIRSR000077-4"/>
    </source>
</evidence>
<dbReference type="GO" id="GO:0015035">
    <property type="term" value="F:protein-disulfide reductase activity"/>
    <property type="evidence" value="ECO:0007669"/>
    <property type="project" value="InterPro"/>
</dbReference>
<feature type="active site" description="Nucleophile" evidence="3">
    <location>
        <position position="33"/>
    </location>
</feature>
<dbReference type="InterPro" id="IPR005746">
    <property type="entry name" value="Thioredoxin"/>
</dbReference>
<feature type="domain" description="Thioredoxin" evidence="5">
    <location>
        <begin position="1"/>
        <end position="112"/>
    </location>
</feature>
<evidence type="ECO:0000256" key="1">
    <source>
        <dbReference type="ARBA" id="ARBA00023157"/>
    </source>
</evidence>
<dbReference type="Gene3D" id="3.40.30.10">
    <property type="entry name" value="Glutaredoxin"/>
    <property type="match status" value="1"/>
</dbReference>
<keyword evidence="4" id="KW-0676">Redox-active center</keyword>
<dbReference type="GO" id="GO:0016853">
    <property type="term" value="F:isomerase activity"/>
    <property type="evidence" value="ECO:0007669"/>
    <property type="project" value="UniProtKB-KW"/>
</dbReference>
<name>C1LIS8_SCHJA</name>